<dbReference type="SUPFAM" id="SSF54786">
    <property type="entry name" value="YcfA/nrd intein domain"/>
    <property type="match status" value="1"/>
</dbReference>
<dbReference type="InterPro" id="IPR038612">
    <property type="entry name" value="YkfF-like_sf"/>
</dbReference>
<dbReference type="EMBL" id="MH909330">
    <property type="protein sequence ID" value="QBQ66657.1"/>
    <property type="molecule type" value="Genomic_DNA"/>
</dbReference>
<evidence type="ECO:0000256" key="1">
    <source>
        <dbReference type="ARBA" id="ARBA00007059"/>
    </source>
</evidence>
<accession>A0A482LYW5</accession>
<evidence type="ECO:0008006" key="3">
    <source>
        <dbReference type="Google" id="ProtNLM"/>
    </source>
</evidence>
<sequence>MGKTLQEFLNQSVSLREPTAEELELAALLNADVATAPVVLPEGAFTREEARAVAAQYTNVGIENDQKTHFQLVVRDEDGMLKERVWNFQKDGGAWMNRALASYGFRK</sequence>
<reference evidence="2" key="1">
    <citation type="submission" date="2018-09" db="EMBL/GenBank/DDBJ databases">
        <authorList>
            <person name="Yuan Q."/>
            <person name="Jiang X."/>
            <person name="Jing Y."/>
            <person name="Cheng Q."/>
            <person name="Zhou D."/>
        </authorList>
    </citation>
    <scope>NUCLEOTIDE SEQUENCE</scope>
    <source>
        <strain evidence="2">150707804</strain>
        <plasmid evidence="2">p707804-1FII</plasmid>
    </source>
</reference>
<proteinExistence type="inferred from homology"/>
<dbReference type="Pfam" id="PF06006">
    <property type="entry name" value="DUF905"/>
    <property type="match status" value="1"/>
</dbReference>
<evidence type="ECO:0000313" key="2">
    <source>
        <dbReference type="EMBL" id="QBQ66657.1"/>
    </source>
</evidence>
<dbReference type="AlphaFoldDB" id="A0A482LYW5"/>
<comment type="similarity">
    <text evidence="1">Belongs to the UPF0401 family.</text>
</comment>
<name>A0A482LYW5_9ENTR</name>
<dbReference type="Gene3D" id="3.30.160.130">
    <property type="entry name" value="ykff protein like domains"/>
    <property type="match status" value="1"/>
</dbReference>
<geneLocation type="plasmid" evidence="2">
    <name>p707804-1FII</name>
</geneLocation>
<organism evidence="2">
    <name type="scientific">Leclercia adecarboxylata</name>
    <dbReference type="NCBI Taxonomy" id="83655"/>
    <lineage>
        <taxon>Bacteria</taxon>
        <taxon>Pseudomonadati</taxon>
        <taxon>Pseudomonadota</taxon>
        <taxon>Gammaproteobacteria</taxon>
        <taxon>Enterobacterales</taxon>
        <taxon>Enterobacteriaceae</taxon>
        <taxon>Leclercia</taxon>
    </lineage>
</organism>
<dbReference type="InterPro" id="IPR009253">
    <property type="entry name" value="DUF905"/>
</dbReference>
<protein>
    <recommendedName>
        <fullName evidence="3">DUF905 domain-containing protein</fullName>
    </recommendedName>
</protein>
<keyword evidence="2" id="KW-0614">Plasmid</keyword>